<protein>
    <recommendedName>
        <fullName evidence="3">LPS-assembly lipoprotein</fullName>
    </recommendedName>
</protein>
<dbReference type="EMBL" id="CP053923">
    <property type="protein sequence ID" value="QNT69601.1"/>
    <property type="molecule type" value="Genomic_DNA"/>
</dbReference>
<evidence type="ECO:0008006" key="3">
    <source>
        <dbReference type="Google" id="ProtNLM"/>
    </source>
</evidence>
<accession>A0A7H1N1L5</accession>
<dbReference type="KEGG" id="dvn:HQ394_10025"/>
<sequence length="173" mass="18681">MLGFLASLAVAGCNIRPLYAPPTADASEEDRTVVEDLASVSVDPIADRRGQMLRNRLSAMLSADDATETQKYHLNIDLNESEESLALRRSGFATRSTLRITAVYRLYDNSTGQPVLAGSANAMSSYDLLDSDFSTLAAINDARARVVDRLAGDLRNRLAVYFASQPPAVVATP</sequence>
<dbReference type="Gene3D" id="3.30.160.150">
    <property type="entry name" value="Lipoprotein like domain"/>
    <property type="match status" value="1"/>
</dbReference>
<gene>
    <name evidence="1" type="ORF">HQ394_10025</name>
</gene>
<evidence type="ECO:0000313" key="1">
    <source>
        <dbReference type="EMBL" id="QNT69601.1"/>
    </source>
</evidence>
<dbReference type="AlphaFoldDB" id="A0A7H1N1L5"/>
<dbReference type="GO" id="GO:0019867">
    <property type="term" value="C:outer membrane"/>
    <property type="evidence" value="ECO:0007669"/>
    <property type="project" value="InterPro"/>
</dbReference>
<dbReference type="Pfam" id="PF04390">
    <property type="entry name" value="LptE"/>
    <property type="match status" value="1"/>
</dbReference>
<dbReference type="Proteomes" id="UP000516369">
    <property type="component" value="Chromosome"/>
</dbReference>
<dbReference type="GO" id="GO:0043165">
    <property type="term" value="P:Gram-negative-bacterium-type cell outer membrane assembly"/>
    <property type="evidence" value="ECO:0007669"/>
    <property type="project" value="InterPro"/>
</dbReference>
<organism evidence="1 2">
    <name type="scientific">Defluviicoccus vanus</name>
    <dbReference type="NCBI Taxonomy" id="111831"/>
    <lineage>
        <taxon>Bacteria</taxon>
        <taxon>Pseudomonadati</taxon>
        <taxon>Pseudomonadota</taxon>
        <taxon>Alphaproteobacteria</taxon>
        <taxon>Rhodospirillales</taxon>
        <taxon>Rhodospirillaceae</taxon>
        <taxon>Defluviicoccus</taxon>
    </lineage>
</organism>
<reference evidence="1 2" key="1">
    <citation type="submission" date="2020-05" db="EMBL/GenBank/DDBJ databases">
        <title>Complete closed genome sequence of Defluviicoccus vanus.</title>
        <authorList>
            <person name="Bessarab I."/>
            <person name="Arumugam K."/>
            <person name="Maszenan A.M."/>
            <person name="Seviour R.J."/>
            <person name="Williams R.B."/>
        </authorList>
    </citation>
    <scope>NUCLEOTIDE SEQUENCE [LARGE SCALE GENOMIC DNA]</scope>
    <source>
        <strain evidence="1 2">Ben 114</strain>
    </source>
</reference>
<keyword evidence="2" id="KW-1185">Reference proteome</keyword>
<proteinExistence type="predicted"/>
<evidence type="ECO:0000313" key="2">
    <source>
        <dbReference type="Proteomes" id="UP000516369"/>
    </source>
</evidence>
<dbReference type="InterPro" id="IPR007485">
    <property type="entry name" value="LPS_assembly_LptE"/>
</dbReference>
<name>A0A7H1N1L5_9PROT</name>